<feature type="signal peptide" evidence="2">
    <location>
        <begin position="1"/>
        <end position="19"/>
    </location>
</feature>
<dbReference type="SUPFAM" id="SSF89392">
    <property type="entry name" value="Prokaryotic lipoproteins and lipoprotein localization factors"/>
    <property type="match status" value="1"/>
</dbReference>
<dbReference type="Proteomes" id="UP000199537">
    <property type="component" value="Unassembled WGS sequence"/>
</dbReference>
<dbReference type="EMBL" id="FPCJ01000001">
    <property type="protein sequence ID" value="SFV35592.1"/>
    <property type="molecule type" value="Genomic_DNA"/>
</dbReference>
<feature type="chain" id="PRO_5011734430" evidence="2">
    <location>
        <begin position="20"/>
        <end position="222"/>
    </location>
</feature>
<keyword evidence="4" id="KW-1185">Reference proteome</keyword>
<evidence type="ECO:0000256" key="2">
    <source>
        <dbReference type="SAM" id="SignalP"/>
    </source>
</evidence>
<sequence length="222" mass="25297">MKFCAWLLIGITLAATGYAQQMTPYGQSDPKAKAVLDALSKQYKTYHSIKATFKLQVINPDGKVADQRNGVAILQGNAYHIEIGGQVLICDGTTTWNYSKETNEVQINRYSPDNSMISPTRLFTNFYDQDFLYRLMPDTRANGRVYQHIEMTPFDKSKSFFRVDLTIDKAKKQIVKAEIYDKSGVHYVYSIQQFTPNVKVTEQTFTFNPKLHPGISVVDLRT</sequence>
<proteinExistence type="predicted"/>
<evidence type="ECO:0000256" key="1">
    <source>
        <dbReference type="ARBA" id="ARBA00022729"/>
    </source>
</evidence>
<gene>
    <name evidence="3" type="ORF">SAMN05660895_2266</name>
</gene>
<dbReference type="RefSeq" id="WP_092460584.1">
    <property type="nucleotide sequence ID" value="NZ_FPCJ01000001.1"/>
</dbReference>
<dbReference type="CDD" id="cd16325">
    <property type="entry name" value="LolA"/>
    <property type="match status" value="1"/>
</dbReference>
<dbReference type="PANTHER" id="PTHR35869:SF1">
    <property type="entry name" value="OUTER-MEMBRANE LIPOPROTEIN CARRIER PROTEIN"/>
    <property type="match status" value="1"/>
</dbReference>
<dbReference type="Pfam" id="PF03548">
    <property type="entry name" value="LolA"/>
    <property type="match status" value="1"/>
</dbReference>
<dbReference type="InterPro" id="IPR004564">
    <property type="entry name" value="OM_lipoprot_carrier_LolA-like"/>
</dbReference>
<dbReference type="STRING" id="1393122.SAMN05660895_2266"/>
<evidence type="ECO:0000313" key="3">
    <source>
        <dbReference type="EMBL" id="SFV35592.1"/>
    </source>
</evidence>
<dbReference type="Gene3D" id="2.50.20.10">
    <property type="entry name" value="Lipoprotein localisation LolA/LolB/LppX"/>
    <property type="match status" value="1"/>
</dbReference>
<keyword evidence="1 2" id="KW-0732">Signal</keyword>
<dbReference type="PANTHER" id="PTHR35869">
    <property type="entry name" value="OUTER-MEMBRANE LIPOPROTEIN CARRIER PROTEIN"/>
    <property type="match status" value="1"/>
</dbReference>
<keyword evidence="3" id="KW-0449">Lipoprotein</keyword>
<protein>
    <submittedName>
        <fullName evidence="3">Outer membrane lipoprotein-sorting protein</fullName>
    </submittedName>
</protein>
<evidence type="ECO:0000313" key="4">
    <source>
        <dbReference type="Proteomes" id="UP000199537"/>
    </source>
</evidence>
<dbReference type="InterPro" id="IPR029046">
    <property type="entry name" value="LolA/LolB/LppX"/>
</dbReference>
<dbReference type="AlphaFoldDB" id="A0A1I7NLQ4"/>
<organism evidence="3 4">
    <name type="scientific">Thermoflavifilum thermophilum</name>
    <dbReference type="NCBI Taxonomy" id="1393122"/>
    <lineage>
        <taxon>Bacteria</taxon>
        <taxon>Pseudomonadati</taxon>
        <taxon>Bacteroidota</taxon>
        <taxon>Chitinophagia</taxon>
        <taxon>Chitinophagales</taxon>
        <taxon>Chitinophagaceae</taxon>
        <taxon>Thermoflavifilum</taxon>
    </lineage>
</organism>
<accession>A0A1I7NLQ4</accession>
<dbReference type="OrthoDB" id="9810685at2"/>
<reference evidence="4" key="1">
    <citation type="submission" date="2016-10" db="EMBL/GenBank/DDBJ databases">
        <authorList>
            <person name="Varghese N."/>
            <person name="Submissions S."/>
        </authorList>
    </citation>
    <scope>NUCLEOTIDE SEQUENCE [LARGE SCALE GENOMIC DNA]</scope>
    <source>
        <strain evidence="4">DSM 14807</strain>
    </source>
</reference>
<name>A0A1I7NLQ4_9BACT</name>